<name>A0A3G1KTD9_FORW1</name>
<gene>
    <name evidence="1" type="ORF">DCMF_14100</name>
</gene>
<dbReference type="InterPro" id="IPR010181">
    <property type="entry name" value="CGCAxxGCC_motif"/>
</dbReference>
<dbReference type="OrthoDB" id="163426at2"/>
<dbReference type="Pfam" id="PF09719">
    <property type="entry name" value="C_GCAxxG_C_C"/>
    <property type="match status" value="1"/>
</dbReference>
<accession>A0A3G1KTD9</accession>
<dbReference type="Proteomes" id="UP000323521">
    <property type="component" value="Chromosome"/>
</dbReference>
<protein>
    <recommendedName>
        <fullName evidence="3">C_GCAxxG_C_C family protein</fullName>
    </recommendedName>
</protein>
<dbReference type="RefSeq" id="WP_148135011.1">
    <property type="nucleotide sequence ID" value="NZ_CP017634.1"/>
</dbReference>
<evidence type="ECO:0000313" key="2">
    <source>
        <dbReference type="Proteomes" id="UP000323521"/>
    </source>
</evidence>
<keyword evidence="2" id="KW-1185">Reference proteome</keyword>
<dbReference type="AlphaFoldDB" id="A0A3G1KTD9"/>
<organism evidence="1 2">
    <name type="scientific">Formimonas warabiya</name>
    <dbReference type="NCBI Taxonomy" id="1761012"/>
    <lineage>
        <taxon>Bacteria</taxon>
        <taxon>Bacillati</taxon>
        <taxon>Bacillota</taxon>
        <taxon>Clostridia</taxon>
        <taxon>Eubacteriales</taxon>
        <taxon>Peptococcaceae</taxon>
        <taxon>Candidatus Formimonas</taxon>
    </lineage>
</organism>
<evidence type="ECO:0000313" key="1">
    <source>
        <dbReference type="EMBL" id="ATW25742.1"/>
    </source>
</evidence>
<reference evidence="1 2" key="1">
    <citation type="submission" date="2016-10" db="EMBL/GenBank/DDBJ databases">
        <title>Complete Genome Sequence of Peptococcaceae strain DCMF.</title>
        <authorList>
            <person name="Edwards R.J."/>
            <person name="Holland S.I."/>
            <person name="Deshpande N.P."/>
            <person name="Wong Y.K."/>
            <person name="Ertan H."/>
            <person name="Manefield M."/>
            <person name="Russell T.L."/>
            <person name="Lee M.J."/>
        </authorList>
    </citation>
    <scope>NUCLEOTIDE SEQUENCE [LARGE SCALE GENOMIC DNA]</scope>
    <source>
        <strain evidence="1 2">DCMF</strain>
    </source>
</reference>
<dbReference type="NCBIfam" id="NF045669">
    <property type="entry name" value="DVU1555_fam_CGA"/>
    <property type="match status" value="1"/>
</dbReference>
<evidence type="ECO:0008006" key="3">
    <source>
        <dbReference type="Google" id="ProtNLM"/>
    </source>
</evidence>
<dbReference type="EMBL" id="CP017634">
    <property type="protein sequence ID" value="ATW25742.1"/>
    <property type="molecule type" value="Genomic_DNA"/>
</dbReference>
<dbReference type="KEGG" id="fwa:DCMF_14100"/>
<sequence length="125" mass="13973">MEDYQLRILSLKNKGYCCSQIMVQLALDLLEKDNEELVNSMKGLCNGLQSGELCGCLSAGAVALTMLLPEDDVRATMELVDWFHNTYGTVNCSELLEGKVKAEVCPAILCRTYEKIREIYDELAD</sequence>
<proteinExistence type="predicted"/>